<dbReference type="EMBL" id="CADEBC010000577">
    <property type="protein sequence ID" value="CAB3255727.1"/>
    <property type="molecule type" value="Genomic_DNA"/>
</dbReference>
<dbReference type="AlphaFoldDB" id="A0A8S1B7W8"/>
<feature type="coiled-coil region" evidence="1">
    <location>
        <begin position="145"/>
        <end position="386"/>
    </location>
</feature>
<sequence>MDRQPAFTVESFITNWNGDFPNYPLAAVDLKKPQAVMGALFQVFDRLGIDRDVILAPPPEENRTENTVYYTDLLPVINMTRVINHLVTVMPQVDANISVTHFLQPTATTSHSILLLLFNLMVFNEEQLRDIAPHEEVLFAKTEQVKTLEEKKNKLLEMLNEQSEEKAKRAQRLDKLDHDIKQFEEDLKLEKESHDEEKQELEAILKENKQLEMVLEQKKSYRDELMDEVDKKRALRVYDADDVKHKAEQAAQNVQEAEEKLESLRATLMQKETSLKNLQTIKPNLDAANNLLQEIMKLSDNLRDFETGDLESDSKEGEIDVLNTEAGELQAQLLELQTARAEAAKIRLDNQVKRQQEKTVVHSALREAEEKEKKMQEQTKKALQRTENIKEATFQYETEKAKGMEELTIIDNSFCSELKAVDEMLLNKAVEAQKKIEEKLRNRRE</sequence>
<reference evidence="4 5" key="1">
    <citation type="submission" date="2020-04" db="EMBL/GenBank/DDBJ databases">
        <authorList>
            <person name="Wallbank WR R."/>
            <person name="Pardo Diaz C."/>
            <person name="Kozak K."/>
            <person name="Martin S."/>
            <person name="Jiggins C."/>
            <person name="Moest M."/>
            <person name="Warren A I."/>
            <person name="Byers J.R.P. K."/>
            <person name="Montejo-Kovacevich G."/>
            <person name="Yen C E."/>
        </authorList>
    </citation>
    <scope>NUCLEOTIDE SEQUENCE [LARGE SCALE GENOMIC DNA]</scope>
</reference>
<dbReference type="OrthoDB" id="7464803at2759"/>
<name>A0A8S1B7W8_ARCPL</name>
<comment type="caution">
    <text evidence="3">The sequence shown here is derived from an EMBL/GenBank/DDBJ whole genome shotgun (WGS) entry which is preliminary data.</text>
</comment>
<evidence type="ECO:0000313" key="2">
    <source>
        <dbReference type="EMBL" id="CAB3222582.1"/>
    </source>
</evidence>
<dbReference type="Proteomes" id="UP000494256">
    <property type="component" value="Unassembled WGS sequence"/>
</dbReference>
<evidence type="ECO:0000313" key="5">
    <source>
        <dbReference type="Proteomes" id="UP000494256"/>
    </source>
</evidence>
<dbReference type="Proteomes" id="UP000494106">
    <property type="component" value="Unassembled WGS sequence"/>
</dbReference>
<gene>
    <name evidence="2" type="ORF">APLA_LOCUS1215</name>
    <name evidence="3" type="ORF">APLA_LOCUS15029</name>
</gene>
<organism evidence="3 4">
    <name type="scientific">Arctia plantaginis</name>
    <name type="common">Wood tiger moth</name>
    <name type="synonym">Phalaena plantaginis</name>
    <dbReference type="NCBI Taxonomy" id="874455"/>
    <lineage>
        <taxon>Eukaryota</taxon>
        <taxon>Metazoa</taxon>
        <taxon>Ecdysozoa</taxon>
        <taxon>Arthropoda</taxon>
        <taxon>Hexapoda</taxon>
        <taxon>Insecta</taxon>
        <taxon>Pterygota</taxon>
        <taxon>Neoptera</taxon>
        <taxon>Endopterygota</taxon>
        <taxon>Lepidoptera</taxon>
        <taxon>Glossata</taxon>
        <taxon>Ditrysia</taxon>
        <taxon>Noctuoidea</taxon>
        <taxon>Erebidae</taxon>
        <taxon>Arctiinae</taxon>
        <taxon>Arctia</taxon>
    </lineage>
</organism>
<dbReference type="InterPro" id="IPR038275">
    <property type="entry name" value="Nuf2_N_sf"/>
</dbReference>
<evidence type="ECO:0000313" key="3">
    <source>
        <dbReference type="EMBL" id="CAB3255727.1"/>
    </source>
</evidence>
<evidence type="ECO:0000313" key="4">
    <source>
        <dbReference type="Proteomes" id="UP000494106"/>
    </source>
</evidence>
<proteinExistence type="predicted"/>
<keyword evidence="4" id="KW-1185">Reference proteome</keyword>
<dbReference type="EMBL" id="CADEBD010000057">
    <property type="protein sequence ID" value="CAB3222582.1"/>
    <property type="molecule type" value="Genomic_DNA"/>
</dbReference>
<protein>
    <submittedName>
        <fullName evidence="3">Uncharacterized protein</fullName>
    </submittedName>
</protein>
<keyword evidence="1" id="KW-0175">Coiled coil</keyword>
<accession>A0A8S1B7W8</accession>
<dbReference type="Gene3D" id="1.10.418.60">
    <property type="entry name" value="Ncd80 complex, Nuf2 subunit"/>
    <property type="match status" value="1"/>
</dbReference>
<evidence type="ECO:0000256" key="1">
    <source>
        <dbReference type="SAM" id="Coils"/>
    </source>
</evidence>